<reference evidence="2 3" key="1">
    <citation type="submission" date="2021-08" db="EMBL/GenBank/DDBJ databases">
        <title>Draft Genome Sequence of Phanerochaete sordida strain YK-624.</title>
        <authorList>
            <person name="Mori T."/>
            <person name="Dohra H."/>
            <person name="Suzuki T."/>
            <person name="Kawagishi H."/>
            <person name="Hirai H."/>
        </authorList>
    </citation>
    <scope>NUCLEOTIDE SEQUENCE [LARGE SCALE GENOMIC DNA]</scope>
    <source>
        <strain evidence="2 3">YK-624</strain>
    </source>
</reference>
<feature type="compositionally biased region" description="Basic residues" evidence="1">
    <location>
        <begin position="1"/>
        <end position="15"/>
    </location>
</feature>
<proteinExistence type="predicted"/>
<evidence type="ECO:0000313" key="3">
    <source>
        <dbReference type="Proteomes" id="UP000703269"/>
    </source>
</evidence>
<sequence>MPYKRQKEKKIKGRGRASSSSPGLASLADLEDIRQVAHLRRSSAPYLLPKAYVEKLARRPEVVQAYVRRGSGTSVSARTLIENLDRLCIEVNEDSLPHNPETPEDNEDASSPGDSCDALEMGARQSQLGYSAHVDSASTTPGHDTPSLSRRRLAANKPTLDCHLLLPPTPDFDKLGHSDTVKSPEITTSPSDAALAVKRSRTALTRLAIPAASPSGANAMPITPTGQILQELRTPPNAPRQTVSRIRPASLLTSLLSNSIRDNEKDVTSPYPFTPMNDKPMTPMQVSPGPDTTQPRDGVSPSASTSGSSQAGFYVASGNPKPPTKASRRVSLHEAALSPPSPFSLDHAQPSHDLASPMALLTPRSPRFSRVLHSPVIQLSSPGYFNV</sequence>
<organism evidence="2 3">
    <name type="scientific">Phanerochaete sordida</name>
    <dbReference type="NCBI Taxonomy" id="48140"/>
    <lineage>
        <taxon>Eukaryota</taxon>
        <taxon>Fungi</taxon>
        <taxon>Dikarya</taxon>
        <taxon>Basidiomycota</taxon>
        <taxon>Agaricomycotina</taxon>
        <taxon>Agaricomycetes</taxon>
        <taxon>Polyporales</taxon>
        <taxon>Phanerochaetaceae</taxon>
        <taxon>Phanerochaete</taxon>
    </lineage>
</organism>
<dbReference type="AlphaFoldDB" id="A0A9P3GR74"/>
<dbReference type="Proteomes" id="UP000703269">
    <property type="component" value="Unassembled WGS sequence"/>
</dbReference>
<keyword evidence="3" id="KW-1185">Reference proteome</keyword>
<feature type="region of interest" description="Disordered" evidence="1">
    <location>
        <begin position="94"/>
        <end position="118"/>
    </location>
</feature>
<evidence type="ECO:0000313" key="2">
    <source>
        <dbReference type="EMBL" id="GJE97954.1"/>
    </source>
</evidence>
<evidence type="ECO:0000256" key="1">
    <source>
        <dbReference type="SAM" id="MobiDB-lite"/>
    </source>
</evidence>
<dbReference type="EMBL" id="BPQB01000079">
    <property type="protein sequence ID" value="GJE97954.1"/>
    <property type="molecule type" value="Genomic_DNA"/>
</dbReference>
<protein>
    <submittedName>
        <fullName evidence="2">Uncharacterized protein</fullName>
    </submittedName>
</protein>
<feature type="region of interest" description="Disordered" evidence="1">
    <location>
        <begin position="1"/>
        <end position="24"/>
    </location>
</feature>
<accession>A0A9P3GR74</accession>
<feature type="compositionally biased region" description="Low complexity" evidence="1">
    <location>
        <begin position="300"/>
        <end position="309"/>
    </location>
</feature>
<comment type="caution">
    <text evidence="2">The sequence shown here is derived from an EMBL/GenBank/DDBJ whole genome shotgun (WGS) entry which is preliminary data.</text>
</comment>
<dbReference type="OrthoDB" id="10633547at2759"/>
<name>A0A9P3GR74_9APHY</name>
<gene>
    <name evidence="2" type="ORF">PsYK624_141760</name>
</gene>
<feature type="region of interest" description="Disordered" evidence="1">
    <location>
        <begin position="261"/>
        <end position="351"/>
    </location>
</feature>